<dbReference type="Proteomes" id="UP001063166">
    <property type="component" value="Unassembled WGS sequence"/>
</dbReference>
<proteinExistence type="predicted"/>
<name>A0A9P3PY81_LYOSH</name>
<evidence type="ECO:0000313" key="1">
    <source>
        <dbReference type="EMBL" id="GLB45247.1"/>
    </source>
</evidence>
<gene>
    <name evidence="1" type="ORF">LshimejAT787_2100070</name>
</gene>
<keyword evidence="2" id="KW-1185">Reference proteome</keyword>
<reference evidence="1" key="1">
    <citation type="submission" date="2022-07" db="EMBL/GenBank/DDBJ databases">
        <title>The genome of Lyophyllum shimeji provides insight into the initial evolution of ectomycorrhizal fungal genome.</title>
        <authorList>
            <person name="Kobayashi Y."/>
            <person name="Shibata T."/>
            <person name="Hirakawa H."/>
            <person name="Shigenobu S."/>
            <person name="Nishiyama T."/>
            <person name="Yamada A."/>
            <person name="Hasebe M."/>
            <person name="Kawaguchi M."/>
        </authorList>
    </citation>
    <scope>NUCLEOTIDE SEQUENCE</scope>
    <source>
        <strain evidence="1">AT787</strain>
    </source>
</reference>
<organism evidence="1 2">
    <name type="scientific">Lyophyllum shimeji</name>
    <name type="common">Hon-shimeji</name>
    <name type="synonym">Tricholoma shimeji</name>
    <dbReference type="NCBI Taxonomy" id="47721"/>
    <lineage>
        <taxon>Eukaryota</taxon>
        <taxon>Fungi</taxon>
        <taxon>Dikarya</taxon>
        <taxon>Basidiomycota</taxon>
        <taxon>Agaricomycotina</taxon>
        <taxon>Agaricomycetes</taxon>
        <taxon>Agaricomycetidae</taxon>
        <taxon>Agaricales</taxon>
        <taxon>Tricholomatineae</taxon>
        <taxon>Lyophyllaceae</taxon>
        <taxon>Lyophyllum</taxon>
    </lineage>
</organism>
<accession>A0A9P3PY81</accession>
<evidence type="ECO:0000313" key="2">
    <source>
        <dbReference type="Proteomes" id="UP001063166"/>
    </source>
</evidence>
<protein>
    <submittedName>
        <fullName evidence="1">Uncharacterized protein</fullName>
    </submittedName>
</protein>
<comment type="caution">
    <text evidence="1">The sequence shown here is derived from an EMBL/GenBank/DDBJ whole genome shotgun (WGS) entry which is preliminary data.</text>
</comment>
<dbReference type="AlphaFoldDB" id="A0A9P3PY81"/>
<sequence>MCNASRRPDRNAIRHGVEAQSSCCSGICREPPAAKELYPESVNGVPTRHAPSDFIPCQTIIESHISTGSDAHPPVSTHPKPRKSKKQILCEYNVPPGKQASTLAVPVDVLATGFWL</sequence>
<dbReference type="EMBL" id="BRPK01000021">
    <property type="protein sequence ID" value="GLB45247.1"/>
    <property type="molecule type" value="Genomic_DNA"/>
</dbReference>